<protein>
    <submittedName>
        <fullName evidence="1">Uncharacterized protein</fullName>
    </submittedName>
</protein>
<evidence type="ECO:0000313" key="2">
    <source>
        <dbReference type="Proteomes" id="UP000011682"/>
    </source>
</evidence>
<accession>S9PJF3</accession>
<evidence type="ECO:0000313" key="1">
    <source>
        <dbReference type="EMBL" id="EPX62542.1"/>
    </source>
</evidence>
<dbReference type="Proteomes" id="UP000011682">
    <property type="component" value="Unassembled WGS sequence"/>
</dbReference>
<dbReference type="AlphaFoldDB" id="S9PJF3"/>
<dbReference type="EMBL" id="ANAH02000007">
    <property type="protein sequence ID" value="EPX62542.1"/>
    <property type="molecule type" value="Genomic_DNA"/>
</dbReference>
<organism evidence="1 2">
    <name type="scientific">Cystobacter fuscus (strain ATCC 25194 / DSM 2262 / NBRC 100088 / M29)</name>
    <dbReference type="NCBI Taxonomy" id="1242864"/>
    <lineage>
        <taxon>Bacteria</taxon>
        <taxon>Pseudomonadati</taxon>
        <taxon>Myxococcota</taxon>
        <taxon>Myxococcia</taxon>
        <taxon>Myxococcales</taxon>
        <taxon>Cystobacterineae</taxon>
        <taxon>Archangiaceae</taxon>
        <taxon>Cystobacter</taxon>
    </lineage>
</organism>
<dbReference type="RefSeq" id="WP_002631216.1">
    <property type="nucleotide sequence ID" value="NZ_ANAH02000007.1"/>
</dbReference>
<reference evidence="1" key="1">
    <citation type="submission" date="2013-05" db="EMBL/GenBank/DDBJ databases">
        <title>Genome assembly of Cystobacter fuscus DSM 2262.</title>
        <authorList>
            <person name="Sharma G."/>
            <person name="Khatri I."/>
            <person name="Kaur C."/>
            <person name="Mayilraj S."/>
            <person name="Subramanian S."/>
        </authorList>
    </citation>
    <scope>NUCLEOTIDE SEQUENCE [LARGE SCALE GENOMIC DNA]</scope>
    <source>
        <strain evidence="1">DSM 2262</strain>
    </source>
</reference>
<name>S9PJF3_CYSF2</name>
<comment type="caution">
    <text evidence="1">The sequence shown here is derived from an EMBL/GenBank/DDBJ whole genome shotgun (WGS) entry which is preliminary data.</text>
</comment>
<gene>
    <name evidence="1" type="ORF">D187_008730</name>
</gene>
<sequence>MALHPSLNDIGAYLSMVGTLADASGPKGYSPATLAANTYTDGDAFSLDGARSAVLTAMTGTATSGPTAQSHVFTLETSAGGESPTWTEYAGASVTLTGDEKSGRADFSLGRVPAGHTQARVKVVVGFTGGSSPKQTVAAHVVLGGYETLPAPR</sequence>
<dbReference type="OrthoDB" id="5535608at2"/>
<proteinExistence type="predicted"/>
<keyword evidence="2" id="KW-1185">Reference proteome</keyword>